<dbReference type="PANTHER" id="PTHR16216:SF2">
    <property type="entry name" value="DYNEIN AXONEMAL ASSEMBLY FACTOR 5"/>
    <property type="match status" value="1"/>
</dbReference>
<dbReference type="GO" id="GO:0036158">
    <property type="term" value="P:outer dynein arm assembly"/>
    <property type="evidence" value="ECO:0007669"/>
    <property type="project" value="TreeGrafter"/>
</dbReference>
<evidence type="ECO:0000313" key="3">
    <source>
        <dbReference type="EMBL" id="CRK91537.1"/>
    </source>
</evidence>
<dbReference type="AlphaFoldDB" id="A0A1J1HZH7"/>
<dbReference type="Pfam" id="PF24573">
    <property type="entry name" value="HEAT_DAAF5"/>
    <property type="match status" value="1"/>
</dbReference>
<dbReference type="Pfam" id="PF25757">
    <property type="entry name" value="TPR_DNAAF5"/>
    <property type="match status" value="1"/>
</dbReference>
<evidence type="ECO:0000259" key="1">
    <source>
        <dbReference type="Pfam" id="PF24573"/>
    </source>
</evidence>
<evidence type="ECO:0000313" key="4">
    <source>
        <dbReference type="Proteomes" id="UP000183832"/>
    </source>
</evidence>
<dbReference type="InterPro" id="IPR016024">
    <property type="entry name" value="ARM-type_fold"/>
</dbReference>
<dbReference type="InterPro" id="IPR011989">
    <property type="entry name" value="ARM-like"/>
</dbReference>
<name>A0A1J1HZH7_9DIPT</name>
<dbReference type="InterPro" id="IPR056497">
    <property type="entry name" value="HEAT_DAAF5"/>
</dbReference>
<organism evidence="3 4">
    <name type="scientific">Clunio marinus</name>
    <dbReference type="NCBI Taxonomy" id="568069"/>
    <lineage>
        <taxon>Eukaryota</taxon>
        <taxon>Metazoa</taxon>
        <taxon>Ecdysozoa</taxon>
        <taxon>Arthropoda</taxon>
        <taxon>Hexapoda</taxon>
        <taxon>Insecta</taxon>
        <taxon>Pterygota</taxon>
        <taxon>Neoptera</taxon>
        <taxon>Endopterygota</taxon>
        <taxon>Diptera</taxon>
        <taxon>Nematocera</taxon>
        <taxon>Chironomoidea</taxon>
        <taxon>Chironomidae</taxon>
        <taxon>Clunio</taxon>
    </lineage>
</organism>
<evidence type="ECO:0000259" key="2">
    <source>
        <dbReference type="Pfam" id="PF25757"/>
    </source>
</evidence>
<dbReference type="GO" id="GO:0005737">
    <property type="term" value="C:cytoplasm"/>
    <property type="evidence" value="ECO:0007669"/>
    <property type="project" value="TreeGrafter"/>
</dbReference>
<dbReference type="InterPro" id="IPR057978">
    <property type="entry name" value="TPR_DAAF5"/>
</dbReference>
<dbReference type="EMBL" id="CVRI01000021">
    <property type="protein sequence ID" value="CRK91537.1"/>
    <property type="molecule type" value="Genomic_DNA"/>
</dbReference>
<reference evidence="3 4" key="1">
    <citation type="submission" date="2015-04" db="EMBL/GenBank/DDBJ databases">
        <authorList>
            <person name="Syromyatnikov M.Y."/>
            <person name="Popov V.N."/>
        </authorList>
    </citation>
    <scope>NUCLEOTIDE SEQUENCE [LARGE SCALE GENOMIC DNA]</scope>
</reference>
<dbReference type="PANTHER" id="PTHR16216">
    <property type="entry name" value="DYNEIN ASSEMBLY FACTOR 5, AXONEMAL"/>
    <property type="match status" value="1"/>
</dbReference>
<dbReference type="STRING" id="568069.A0A1J1HZH7"/>
<dbReference type="OrthoDB" id="413572at2759"/>
<feature type="domain" description="Dynein axonemal assembly factor 5 TPR repeats" evidence="2">
    <location>
        <begin position="15"/>
        <end position="312"/>
    </location>
</feature>
<dbReference type="SUPFAM" id="SSF48371">
    <property type="entry name" value="ARM repeat"/>
    <property type="match status" value="1"/>
</dbReference>
<protein>
    <submittedName>
        <fullName evidence="3">CLUMA_CG005196, isoform A</fullName>
    </submittedName>
</protein>
<dbReference type="GO" id="GO:0036159">
    <property type="term" value="P:inner dynein arm assembly"/>
    <property type="evidence" value="ECO:0007669"/>
    <property type="project" value="TreeGrafter"/>
</dbReference>
<proteinExistence type="predicted"/>
<feature type="domain" description="Dynein axonemal assembly factor 5 HEAT-repeat" evidence="1">
    <location>
        <begin position="324"/>
        <end position="508"/>
    </location>
</feature>
<dbReference type="GO" id="GO:0045505">
    <property type="term" value="F:dynein intermediate chain binding"/>
    <property type="evidence" value="ECO:0007669"/>
    <property type="project" value="TreeGrafter"/>
</dbReference>
<gene>
    <name evidence="3" type="ORF">CLUMA_CG005196</name>
</gene>
<dbReference type="Gene3D" id="1.25.10.10">
    <property type="entry name" value="Leucine-rich Repeat Variant"/>
    <property type="match status" value="2"/>
</dbReference>
<keyword evidence="4" id="KW-1185">Reference proteome</keyword>
<sequence>MSEKKDVLESYVVKIQNQERMIRQRALKSMLEFCASEGNLSSETAVDIFDSVYLALIKCYSDKFEMCRSLSCSIVSEILKYIEENDYYLSLLVPVIAKRLATEDLVEESEEMRLQLLKQLNFIINKYKDLNASGTVHDRGGGDDLLLKTYNDIIDILKICLLDSYPAILKESCEVIKATAATSTSFHYRAETLSSALINLLKHRHSTIRIAAIEALGIVTLNIHSNGEQIKRIINALSPLVMDEIPFVRRECGRVGCRFLIDLRDRYSFFERILPLVLCCLSDETLEVRDEIEKLWMKAGAKYYTENENELQNLDLIDSISDNYPDFIKQRPSLGCRAIVRRSLQVLNIILREMEDWKEDVRLHSTKLLMQVVIHSESHLATKYFDINAVLCKTCHDPEIPIGKCALEIAKLCGRFVDQATWSKYAFDELKIRQNKLGTLKCLNALYQNCTDEKRFENLKELSEILLDTSICQKSEELFQSELMSLLESLIEGIPKEDETFVEKNFYVIALKSTAVSYDNERIRATGVRVLKRLVEKASSSSFHFHDMKAMHGKFLKSALDTLDLLDTANDDSFEQVLVLYGIICLCGFQKSFIDDLKRVILTALEHCEAEGKIKIFSGIAMASLNWNQTIDVDDPKENFLMLASFVGEIISPHLIWNAGQTAESVRSMATASLCALVQGTTPEHARKIVESLMTVLVSLIDDHNIATRSYVLKTLQYVGPLKYEQTTILSRALLTRLDDPGSEVREKAAKCLGNLELARHEGGEDEDVWENLLKTIFDTMLIHVETPEINVRENLIDSITTLSRKYPKLYDTAISESTIPQDLKCRLP</sequence>
<dbReference type="InterPro" id="IPR052623">
    <property type="entry name" value="DAAF5"/>
</dbReference>
<dbReference type="GO" id="GO:0003341">
    <property type="term" value="P:cilium movement"/>
    <property type="evidence" value="ECO:0007669"/>
    <property type="project" value="TreeGrafter"/>
</dbReference>
<dbReference type="Proteomes" id="UP000183832">
    <property type="component" value="Unassembled WGS sequence"/>
</dbReference>
<accession>A0A1J1HZH7</accession>